<proteinExistence type="predicted"/>
<name>A0AB34IYW7_PRYPA</name>
<dbReference type="AlphaFoldDB" id="A0AB34IYW7"/>
<protein>
    <submittedName>
        <fullName evidence="2">Uncharacterized protein</fullName>
    </submittedName>
</protein>
<reference evidence="2 3" key="1">
    <citation type="journal article" date="2024" name="Science">
        <title>Giant polyketide synthase enzymes in the biosynthesis of giant marine polyether toxins.</title>
        <authorList>
            <person name="Fallon T.R."/>
            <person name="Shende V.V."/>
            <person name="Wierzbicki I.H."/>
            <person name="Pendleton A.L."/>
            <person name="Watervoot N.F."/>
            <person name="Auber R.P."/>
            <person name="Gonzalez D.J."/>
            <person name="Wisecaver J.H."/>
            <person name="Moore B.S."/>
        </authorList>
    </citation>
    <scope>NUCLEOTIDE SEQUENCE [LARGE SCALE GENOMIC DNA]</scope>
    <source>
        <strain evidence="2 3">12B1</strain>
    </source>
</reference>
<evidence type="ECO:0000313" key="3">
    <source>
        <dbReference type="Proteomes" id="UP001515480"/>
    </source>
</evidence>
<dbReference type="Proteomes" id="UP001515480">
    <property type="component" value="Unassembled WGS sequence"/>
</dbReference>
<keyword evidence="3" id="KW-1185">Reference proteome</keyword>
<evidence type="ECO:0000256" key="1">
    <source>
        <dbReference type="SAM" id="MobiDB-lite"/>
    </source>
</evidence>
<evidence type="ECO:0000313" key="2">
    <source>
        <dbReference type="EMBL" id="KAL1508377.1"/>
    </source>
</evidence>
<feature type="region of interest" description="Disordered" evidence="1">
    <location>
        <begin position="139"/>
        <end position="194"/>
    </location>
</feature>
<comment type="caution">
    <text evidence="2">The sequence shown here is derived from an EMBL/GenBank/DDBJ whole genome shotgun (WGS) entry which is preliminary data.</text>
</comment>
<feature type="compositionally biased region" description="Basic and acidic residues" evidence="1">
    <location>
        <begin position="185"/>
        <end position="194"/>
    </location>
</feature>
<gene>
    <name evidence="2" type="ORF">AB1Y20_004487</name>
</gene>
<accession>A0AB34IYW7</accession>
<dbReference type="EMBL" id="JBGBPQ010000016">
    <property type="protein sequence ID" value="KAL1508377.1"/>
    <property type="molecule type" value="Genomic_DNA"/>
</dbReference>
<sequence length="302" mass="32451">MVFVLLHASRDAQAAKWVSGLLGLHPQLSCCLDATLYLSGGPPPPHSAAARGILLEEEAEAHTLAAVRQQLLPGGQLLLLAWRNPLNRALHWLQHESFQPPAVPPASAVSLLSLEESLARGNASDTRCAQLLSWLSSARPAKRSHSKRSTPAERARLRHDRRLKGHEAPSAHRQKLSSTTRHLRERQEGGGRTVAREAARLGAHVVFVEQLLQDMHGTLSAAAAAAVGLDADPAPFPAPSLESVELIDAWRHAVGAAGRAPAARPSSHFVGGVDTTALPMGQFYQALHRAARFLPMRASRHG</sequence>
<organism evidence="2 3">
    <name type="scientific">Prymnesium parvum</name>
    <name type="common">Toxic golden alga</name>
    <dbReference type="NCBI Taxonomy" id="97485"/>
    <lineage>
        <taxon>Eukaryota</taxon>
        <taxon>Haptista</taxon>
        <taxon>Haptophyta</taxon>
        <taxon>Prymnesiophyceae</taxon>
        <taxon>Prymnesiales</taxon>
        <taxon>Prymnesiaceae</taxon>
        <taxon>Prymnesium</taxon>
    </lineage>
</organism>